<reference evidence="2" key="1">
    <citation type="submission" date="2021-02" db="EMBL/GenBank/DDBJ databases">
        <authorList>
            <person name="Nowell W R."/>
        </authorList>
    </citation>
    <scope>NUCLEOTIDE SEQUENCE</scope>
</reference>
<name>A0A817Q5X2_9BILA</name>
<evidence type="ECO:0000313" key="2">
    <source>
        <dbReference type="EMBL" id="CAF3191422.1"/>
    </source>
</evidence>
<dbReference type="PANTHER" id="PTHR44103">
    <property type="entry name" value="PROPROTEIN CONVERTASE P"/>
    <property type="match status" value="1"/>
</dbReference>
<sequence length="1528" mass="164407">MKSSVVSDSDPRAVALGDVNNDHLLDIVAANSGTDTIGVFLSLSNSNFTDQQAYPTGHGSHPTSLVLTDFNNDTYLDVAVANYGTNNIGIFLGNKTGGYAQQKNYPLNASRPIFIVAGDFNHDNLADIIVASNGTYCIDIFLGNGDGTLRYYRAYSTGYDSSPVTMAVGDFNQDNSLDIAVANSGTGSIGIFFGNGNGTFSQQTTFSINSESHPTYIQFDVAVANYGTNNIGIFLGNKTGGYAQQKNYALNASRPVFIVAGDFNHDNLVDIIIASNGTYCIDIFLGNGDGTLRYYRAYSTGYDSSPVAMAVGDFNQDNSLDIAVANSGTDNVGIFLGIGDGTFTKQYTYSTSLNSNPSSIITGDLDNDNHLDLLVTNSGTGSIGIFLGNGNGTFSQQTTFSINSEFRPTYIQFGNFDQDTQIDVVVVDPINDEIYIFLRYANKTFATTTIFDGTFQSFPCFVAVADFNEDNQSDIVIVNYETDEILLLSNYFILPSVRQTNYLVEQGSAPSSVIVYDFNNDSQPDLVTNNAAGDSLLILFGNDNGTYDVKLSYSTGIGSFPERLCIGDLNNDKRMDIVIANYGSDSIGILIGENNGTFSNVITVAMAPGSKPVPVSVGDFNNDTQLDIVVGNTGLGGFTILHGHGDGNFTIGMTYAVQTVKQPLSIVVEDINKDKYLDLVIVGCTFGNIGVFFGYGNENFSEGTFYLVGSLACPTCIVLSDLNNDTHLDFIITVFHGGYIGVMFGYGNGTFQKLITYPIDSTTSLYSIALADLNKDDQLDVIVVDTANEVVVILYAYTNGSLQLERRHSTGFRSNPYAVTTVQRKNKTEIDIVVTLLGTGYVAVLTEYDAAEFQNETRCLTGESSQSYSVTVGDFNGDRHLDIAVVNSGTDDLIIVFNSGNGTFERQIQYFIGFNAFPAYVTTEHLNRDNYLDIVTVNWKYNSISVLMGQNNGIFSIPKMYSTGLGSYPMVAAIGDINNDNRSDIIIANSGVDSIGILFGYDYATFESYQNCSDNNTLRPEGIITADFNNDGYLDIAVTLFQSNSISILLGYGNGSFELMKTISTGLNSQPYTLTAYDFNKDGSLDIAVVNSGTQEILILRGYGNGTFLNATRYPTENVSSLTSIISADINNDNHVDMIVSNYYMDSIDILFGRGNFTFDSIATYSIGSPAAPQSVAVADFDNDSQLDIVVANHGANTVTVFLGYVKVIFDINNVGILLGYGNGSFSNVTTYSTGDGSAPHFIGAGDFNNDSILDIAVVNNGNNGFVVLFGFGDGSFLCGNFYGTGQASAPWALAIGDFNEDNQLDIAVTNSALNSISIFLQNGKDIYAGMQSYSTGSKSQPYAVAVADLNSDGLLDIVVANYGTDNIGIFLGRRGRVFSTLATYSTGTSSGPSDIDIADLNNDNQLDIVVSNYRIDNIAILFGYGNGSFYHRGNYSTGDYSQPSTVVICDFNNDKILDIAVANSGTSNIFILYGFGHGIFGNESVYNLGFGSHPYSIATGDFDENGWMDLTAACTGTNHVETLIKMC</sequence>
<protein>
    <submittedName>
        <fullName evidence="2">Uncharacterized protein</fullName>
    </submittedName>
</protein>
<accession>A0A817Q5X2</accession>
<dbReference type="Proteomes" id="UP000663833">
    <property type="component" value="Unassembled WGS sequence"/>
</dbReference>
<dbReference type="Pfam" id="PF13517">
    <property type="entry name" value="FG-GAP_3"/>
    <property type="match status" value="12"/>
</dbReference>
<dbReference type="InterPro" id="IPR013517">
    <property type="entry name" value="FG-GAP"/>
</dbReference>
<gene>
    <name evidence="2" type="ORF">LUA448_LOCUS1607</name>
</gene>
<proteinExistence type="predicted"/>
<dbReference type="PANTHER" id="PTHR44103:SF1">
    <property type="entry name" value="PROPROTEIN CONVERTASE P"/>
    <property type="match status" value="1"/>
</dbReference>
<evidence type="ECO:0000313" key="3">
    <source>
        <dbReference type="Proteomes" id="UP000663833"/>
    </source>
</evidence>
<keyword evidence="1" id="KW-0732">Signal</keyword>
<dbReference type="EMBL" id="CAJNYD010000039">
    <property type="protein sequence ID" value="CAF3191422.1"/>
    <property type="molecule type" value="Genomic_DNA"/>
</dbReference>
<dbReference type="Gene3D" id="2.130.10.130">
    <property type="entry name" value="Integrin alpha, N-terminal"/>
    <property type="match status" value="6"/>
</dbReference>
<dbReference type="SUPFAM" id="SSF69318">
    <property type="entry name" value="Integrin alpha N-terminal domain"/>
    <property type="match status" value="5"/>
</dbReference>
<organism evidence="2 3">
    <name type="scientific">Rotaria socialis</name>
    <dbReference type="NCBI Taxonomy" id="392032"/>
    <lineage>
        <taxon>Eukaryota</taxon>
        <taxon>Metazoa</taxon>
        <taxon>Spiralia</taxon>
        <taxon>Gnathifera</taxon>
        <taxon>Rotifera</taxon>
        <taxon>Eurotatoria</taxon>
        <taxon>Bdelloidea</taxon>
        <taxon>Philodinida</taxon>
        <taxon>Philodinidae</taxon>
        <taxon>Rotaria</taxon>
    </lineage>
</organism>
<dbReference type="InterPro" id="IPR028994">
    <property type="entry name" value="Integrin_alpha_N"/>
</dbReference>
<dbReference type="Gene3D" id="2.30.30.100">
    <property type="match status" value="6"/>
</dbReference>
<evidence type="ECO:0000256" key="1">
    <source>
        <dbReference type="ARBA" id="ARBA00022729"/>
    </source>
</evidence>
<comment type="caution">
    <text evidence="2">The sequence shown here is derived from an EMBL/GenBank/DDBJ whole genome shotgun (WGS) entry which is preliminary data.</text>
</comment>